<dbReference type="SUPFAM" id="SSF102405">
    <property type="entry name" value="MCP/YpsA-like"/>
    <property type="match status" value="1"/>
</dbReference>
<evidence type="ECO:0008006" key="2">
    <source>
        <dbReference type="Google" id="ProtNLM"/>
    </source>
</evidence>
<dbReference type="InterPro" id="IPR052341">
    <property type="entry name" value="LOG_family_nucleotidases"/>
</dbReference>
<gene>
    <name evidence="1" type="ORF">S01H4_52306</name>
</gene>
<proteinExistence type="predicted"/>
<dbReference type="NCBIfam" id="TIGR00725">
    <property type="entry name" value="TIGR00725 family protein"/>
    <property type="match status" value="1"/>
</dbReference>
<dbReference type="InterPro" id="IPR041164">
    <property type="entry name" value="LDcluster4"/>
</dbReference>
<dbReference type="AlphaFoldDB" id="X1DTV0"/>
<reference evidence="1" key="1">
    <citation type="journal article" date="2014" name="Front. Microbiol.">
        <title>High frequency of phylogenetically diverse reductive dehalogenase-homologous genes in deep subseafloor sedimentary metagenomes.</title>
        <authorList>
            <person name="Kawai M."/>
            <person name="Futagami T."/>
            <person name="Toyoda A."/>
            <person name="Takaki Y."/>
            <person name="Nishi S."/>
            <person name="Hori S."/>
            <person name="Arai W."/>
            <person name="Tsubouchi T."/>
            <person name="Morono Y."/>
            <person name="Uchiyama I."/>
            <person name="Ito T."/>
            <person name="Fujiyama A."/>
            <person name="Inagaki F."/>
            <person name="Takami H."/>
        </authorList>
    </citation>
    <scope>NUCLEOTIDE SEQUENCE</scope>
    <source>
        <strain evidence="1">Expedition CK06-06</strain>
    </source>
</reference>
<accession>X1DTV0</accession>
<dbReference type="PANTHER" id="PTHR43393">
    <property type="entry name" value="CYTOKININ RIBOSIDE 5'-MONOPHOSPHATE PHOSPHORIBOHYDROLASE"/>
    <property type="match status" value="1"/>
</dbReference>
<sequence>ILICGGRGGVMEAACKGAKEEKGITIGVLPGNDKENANPYIDIPIVTGMGEARNVIIARSSDAVIAIAGKYGTLSEIAFALRFDVPVVGIATWNINIPILKAKNPKQAVGMALSAIRKTREKY</sequence>
<organism evidence="1">
    <name type="scientific">marine sediment metagenome</name>
    <dbReference type="NCBI Taxonomy" id="412755"/>
    <lineage>
        <taxon>unclassified sequences</taxon>
        <taxon>metagenomes</taxon>
        <taxon>ecological metagenomes</taxon>
    </lineage>
</organism>
<dbReference type="EMBL" id="BART01029868">
    <property type="protein sequence ID" value="GAH11670.1"/>
    <property type="molecule type" value="Genomic_DNA"/>
</dbReference>
<feature type="non-terminal residue" evidence="1">
    <location>
        <position position="1"/>
    </location>
</feature>
<dbReference type="Pfam" id="PF18306">
    <property type="entry name" value="LDcluster4"/>
    <property type="match status" value="1"/>
</dbReference>
<evidence type="ECO:0000313" key="1">
    <source>
        <dbReference type="EMBL" id="GAH11670.1"/>
    </source>
</evidence>
<dbReference type="Gene3D" id="3.40.50.450">
    <property type="match status" value="1"/>
</dbReference>
<name>X1DTV0_9ZZZZ</name>
<comment type="caution">
    <text evidence="1">The sequence shown here is derived from an EMBL/GenBank/DDBJ whole genome shotgun (WGS) entry which is preliminary data.</text>
</comment>
<dbReference type="PANTHER" id="PTHR43393:SF3">
    <property type="entry name" value="LYSINE DECARBOXYLASE-LIKE PROTEIN"/>
    <property type="match status" value="1"/>
</dbReference>
<dbReference type="InterPro" id="IPR005268">
    <property type="entry name" value="CHP00725"/>
</dbReference>
<protein>
    <recommendedName>
        <fullName evidence="2">TIGR00725 family protein</fullName>
    </recommendedName>
</protein>
<dbReference type="GO" id="GO:0005829">
    <property type="term" value="C:cytosol"/>
    <property type="evidence" value="ECO:0007669"/>
    <property type="project" value="TreeGrafter"/>
</dbReference>